<keyword evidence="3" id="KW-1185">Reference proteome</keyword>
<organism evidence="2 3">
    <name type="scientific">Streptomyces aurantiacus JA 4570</name>
    <dbReference type="NCBI Taxonomy" id="1286094"/>
    <lineage>
        <taxon>Bacteria</taxon>
        <taxon>Bacillati</taxon>
        <taxon>Actinomycetota</taxon>
        <taxon>Actinomycetes</taxon>
        <taxon>Kitasatosporales</taxon>
        <taxon>Streptomycetaceae</taxon>
        <taxon>Streptomyces</taxon>
        <taxon>Streptomyces aurantiacus group</taxon>
    </lineage>
</organism>
<proteinExistence type="predicted"/>
<gene>
    <name evidence="2" type="ORF">STRAU_7247</name>
</gene>
<comment type="caution">
    <text evidence="2">The sequence shown here is derived from an EMBL/GenBank/DDBJ whole genome shotgun (WGS) entry which is preliminary data.</text>
</comment>
<dbReference type="EMBL" id="AOPZ01000500">
    <property type="protein sequence ID" value="EPH39691.1"/>
    <property type="molecule type" value="Genomic_DNA"/>
</dbReference>
<dbReference type="Proteomes" id="UP000014629">
    <property type="component" value="Unassembled WGS sequence"/>
</dbReference>
<feature type="region of interest" description="Disordered" evidence="1">
    <location>
        <begin position="1"/>
        <end position="30"/>
    </location>
</feature>
<dbReference type="AlphaFoldDB" id="S3Z7K7"/>
<sequence>MFQQEYQEEINRVRHRARRPKAPTMNWAQQ</sequence>
<evidence type="ECO:0000313" key="3">
    <source>
        <dbReference type="Proteomes" id="UP000014629"/>
    </source>
</evidence>
<evidence type="ECO:0000313" key="2">
    <source>
        <dbReference type="EMBL" id="EPH39691.1"/>
    </source>
</evidence>
<accession>S3Z7K7</accession>
<reference evidence="2 3" key="1">
    <citation type="submission" date="2013-02" db="EMBL/GenBank/DDBJ databases">
        <title>Draft Genome Sequence of Streptomyces aurantiacus, Which Produces Setomimycin.</title>
        <authorList>
            <person name="Gruening B.A."/>
            <person name="Praeg A."/>
            <person name="Erxleben A."/>
            <person name="Guenther S."/>
            <person name="Mueller M."/>
        </authorList>
    </citation>
    <scope>NUCLEOTIDE SEQUENCE [LARGE SCALE GENOMIC DNA]</scope>
    <source>
        <strain evidence="2 3">JA 4570</strain>
    </source>
</reference>
<name>S3Z7K7_9ACTN</name>
<evidence type="ECO:0000256" key="1">
    <source>
        <dbReference type="SAM" id="MobiDB-lite"/>
    </source>
</evidence>
<protein>
    <submittedName>
        <fullName evidence="2">Uncharacterized protein</fullName>
    </submittedName>
</protein>